<dbReference type="STRING" id="1071378.G0WDQ9"/>
<dbReference type="AlphaFoldDB" id="G0WDQ9"/>
<dbReference type="eggNOG" id="ENOG502RYVU">
    <property type="taxonomic scope" value="Eukaryota"/>
</dbReference>
<dbReference type="OMA" id="YRPKNAN"/>
<reference evidence="2 3" key="1">
    <citation type="journal article" date="2011" name="Proc. Natl. Acad. Sci. U.S.A.">
        <title>Evolutionary erosion of yeast sex chromosomes by mating-type switching accidents.</title>
        <authorList>
            <person name="Gordon J.L."/>
            <person name="Armisen D."/>
            <person name="Proux-Wera E."/>
            <person name="Oheigeartaigh S.S."/>
            <person name="Byrne K.P."/>
            <person name="Wolfe K.H."/>
        </authorList>
    </citation>
    <scope>NUCLEOTIDE SEQUENCE [LARGE SCALE GENOMIC DNA]</scope>
    <source>
        <strain evidence="3">ATCC 10597 / BCRC 20456 / CBS 421 / NBRC 0211 / NRRL Y-12639</strain>
    </source>
</reference>
<dbReference type="KEGG" id="ndi:NDAI_0G01440"/>
<keyword evidence="3" id="KW-1185">Reference proteome</keyword>
<evidence type="ECO:0000313" key="3">
    <source>
        <dbReference type="Proteomes" id="UP000000689"/>
    </source>
</evidence>
<feature type="compositionally biased region" description="Basic and acidic residues" evidence="1">
    <location>
        <begin position="311"/>
        <end position="324"/>
    </location>
</feature>
<feature type="compositionally biased region" description="Basic and acidic residues" evidence="1">
    <location>
        <begin position="336"/>
        <end position="345"/>
    </location>
</feature>
<dbReference type="GO" id="GO:0003735">
    <property type="term" value="F:structural constituent of ribosome"/>
    <property type="evidence" value="ECO:0007669"/>
    <property type="project" value="EnsemblFungi"/>
</dbReference>
<dbReference type="HOGENOM" id="CLU_894829_0_0_1"/>
<gene>
    <name evidence="2" type="primary">NDAI0G01440</name>
    <name evidence="2" type="ordered locus">NDAI_0G01440</name>
</gene>
<proteinExistence type="predicted"/>
<dbReference type="OrthoDB" id="4061106at2759"/>
<organism evidence="2 3">
    <name type="scientific">Naumovozyma dairenensis (strain ATCC 10597 / BCRC 20456 / CBS 421 / NBRC 0211 / NRRL Y-12639)</name>
    <name type="common">Saccharomyces dairenensis</name>
    <dbReference type="NCBI Taxonomy" id="1071378"/>
    <lineage>
        <taxon>Eukaryota</taxon>
        <taxon>Fungi</taxon>
        <taxon>Dikarya</taxon>
        <taxon>Ascomycota</taxon>
        <taxon>Saccharomycotina</taxon>
        <taxon>Saccharomycetes</taxon>
        <taxon>Saccharomycetales</taxon>
        <taxon>Saccharomycetaceae</taxon>
        <taxon>Naumovozyma</taxon>
    </lineage>
</organism>
<dbReference type="Proteomes" id="UP000000689">
    <property type="component" value="Chromosome 7"/>
</dbReference>
<dbReference type="EMBL" id="HE580273">
    <property type="protein sequence ID" value="CCD25920.2"/>
    <property type="molecule type" value="Genomic_DNA"/>
</dbReference>
<sequence>MIQSTIYKRFLSTQAETYRSQLDSFLRYHKTEKSLKPLIYRPKNASKLLTMDMKDPKTHELLKPLPAISTLSKSVLVSYVDCMEFGDRAVLLKWFHEWVSVTPRKKLLWKYLDSSLISKLMYSSFFKIGGYTQLINMLYNNRVKFITAKNSAVFDIEGYFNTWMMCNLHRNQLMKFEDMELLRKKLMNAWRKVAHIERRTGLHLLLMDAWEKQMGYNPKDILKNVPEFKLKLPSLEKVSEEPITEVSMEKFVKDNERNYVLSRTILDFNPVEKDNMVLNKFIKEYQTYSAEVNGTTKDIYDEYTKSMGKIWEPKEEEKETRNNDESNNEQQEGETGEEKVDNSNA</sequence>
<dbReference type="GO" id="GO:0005763">
    <property type="term" value="C:mitochondrial small ribosomal subunit"/>
    <property type="evidence" value="ECO:0007669"/>
    <property type="project" value="EnsemblFungi"/>
</dbReference>
<accession>G0WDQ9</accession>
<protein>
    <submittedName>
        <fullName evidence="2">Uncharacterized protein</fullName>
    </submittedName>
</protein>
<feature type="region of interest" description="Disordered" evidence="1">
    <location>
        <begin position="308"/>
        <end position="345"/>
    </location>
</feature>
<name>G0WDQ9_NAUDC</name>
<evidence type="ECO:0000256" key="1">
    <source>
        <dbReference type="SAM" id="MobiDB-lite"/>
    </source>
</evidence>
<dbReference type="RefSeq" id="XP_003671163.2">
    <property type="nucleotide sequence ID" value="XM_003671115.2"/>
</dbReference>
<dbReference type="InterPro" id="IPR059185">
    <property type="entry name" value="MRP13_sacc"/>
</dbReference>
<evidence type="ECO:0000313" key="2">
    <source>
        <dbReference type="EMBL" id="CCD25920.2"/>
    </source>
</evidence>
<dbReference type="CDD" id="cd23704">
    <property type="entry name" value="mS44"/>
    <property type="match status" value="1"/>
</dbReference>
<dbReference type="GeneID" id="11497316"/>